<dbReference type="InterPro" id="IPR000801">
    <property type="entry name" value="Esterase-like"/>
</dbReference>
<dbReference type="EMBL" id="JPFK01000003">
    <property type="protein sequence ID" value="KFB01887.1"/>
    <property type="molecule type" value="Genomic_DNA"/>
</dbReference>
<dbReference type="AlphaFoldDB" id="A0A084TMF1"/>
<evidence type="ECO:0000313" key="2">
    <source>
        <dbReference type="Proteomes" id="UP000028521"/>
    </source>
</evidence>
<dbReference type="PANTHER" id="PTHR48098">
    <property type="entry name" value="ENTEROCHELIN ESTERASE-RELATED"/>
    <property type="match status" value="1"/>
</dbReference>
<dbReference type="SUPFAM" id="SSF53474">
    <property type="entry name" value="alpha/beta-Hydrolases"/>
    <property type="match status" value="1"/>
</dbReference>
<dbReference type="PANTHER" id="PTHR48098:SF1">
    <property type="entry name" value="DIACYLGLYCEROL ACYLTRANSFERASE_MYCOLYLTRANSFERASE AG85A"/>
    <property type="match status" value="1"/>
</dbReference>
<dbReference type="OrthoDB" id="9803578at2"/>
<dbReference type="GO" id="GO:0016747">
    <property type="term" value="F:acyltransferase activity, transferring groups other than amino-acyl groups"/>
    <property type="evidence" value="ECO:0007669"/>
    <property type="project" value="TreeGrafter"/>
</dbReference>
<comment type="caution">
    <text evidence="1">The sequence shown here is derived from an EMBL/GenBank/DDBJ whole genome shotgun (WGS) entry which is preliminary data.</text>
</comment>
<dbReference type="InterPro" id="IPR029058">
    <property type="entry name" value="AB_hydrolase_fold"/>
</dbReference>
<accession>A0A084TMF1</accession>
<dbReference type="Pfam" id="PF00756">
    <property type="entry name" value="Esterase"/>
    <property type="match status" value="1"/>
</dbReference>
<sequence length="348" mass="39846">MKKIIQLLVLLCVGVNAFGQYPEGTVKVDSLYSEVLENPAGENPTRSVHIYLPPGYENTNKRYPVIYFLHGFTDSNNMYYNELQLNKLLDRAIATRKIRPVIVVTPNEHTIYRGSFYTNSSYTGNWADFTAKNLVTYVDKTYRTIASKDSRGISGHSMGGYGATKLAMLYPDTFSSVYSLSGCMNLYKEIGANSYIYKRLQDVESSEELVTGKKYFLENFLIAFGQAYSPNPNKPPFYADLPYYYINDSLVTDAKTIKKWSNNFLPNMVDDHVDNLKKLTAIKIDWGRNDQMDFVLLGCRELSQKLEDLGVNHYAEEYIGNHSNKLWTDNGRVLNDLLPFFDSYLEFE</sequence>
<dbReference type="Gene3D" id="3.40.50.1820">
    <property type="entry name" value="alpha/beta hydrolase"/>
    <property type="match status" value="1"/>
</dbReference>
<reference evidence="2" key="2">
    <citation type="submission" date="2014-07" db="EMBL/GenBank/DDBJ databases">
        <title>Genome sequence of Mangrovimonas yunxiaonensis.</title>
        <authorList>
            <person name="Li Y."/>
            <person name="Zheng T."/>
        </authorList>
    </citation>
    <scope>NUCLEOTIDE SEQUENCE [LARGE SCALE GENOMIC DNA]</scope>
    <source>
        <strain evidence="2">LY01</strain>
    </source>
</reference>
<dbReference type="STRING" id="1197477.IA57_03185"/>
<protein>
    <submittedName>
        <fullName evidence="1">Esterase</fullName>
    </submittedName>
</protein>
<dbReference type="RefSeq" id="WP_036119069.1">
    <property type="nucleotide sequence ID" value="NZ_BMET01000005.1"/>
</dbReference>
<name>A0A084TMF1_9FLAO</name>
<dbReference type="InterPro" id="IPR050583">
    <property type="entry name" value="Mycobacterial_A85_antigen"/>
</dbReference>
<proteinExistence type="predicted"/>
<gene>
    <name evidence="1" type="ORF">IA57_03185</name>
</gene>
<keyword evidence="2" id="KW-1185">Reference proteome</keyword>
<dbReference type="Proteomes" id="UP000028521">
    <property type="component" value="Unassembled WGS sequence"/>
</dbReference>
<reference evidence="1 2" key="1">
    <citation type="journal article" date="2014" name="Genome Announc.">
        <title>Draft Genome Sequence of the Algicidal Bacterium Mangrovimonas yunxiaonensis Strain LY01.</title>
        <authorList>
            <person name="Li Y."/>
            <person name="Zhu H."/>
            <person name="Li C."/>
            <person name="Zhang H."/>
            <person name="Chen Z."/>
            <person name="Zheng W."/>
            <person name="Xu H."/>
            <person name="Zheng T."/>
        </authorList>
    </citation>
    <scope>NUCLEOTIDE SEQUENCE [LARGE SCALE GENOMIC DNA]</scope>
    <source>
        <strain evidence="1 2">LY01</strain>
    </source>
</reference>
<dbReference type="eggNOG" id="COG0627">
    <property type="taxonomic scope" value="Bacteria"/>
</dbReference>
<evidence type="ECO:0000313" key="1">
    <source>
        <dbReference type="EMBL" id="KFB01887.1"/>
    </source>
</evidence>
<organism evidence="1 2">
    <name type="scientific">Mangrovimonas yunxiaonensis</name>
    <dbReference type="NCBI Taxonomy" id="1197477"/>
    <lineage>
        <taxon>Bacteria</taxon>
        <taxon>Pseudomonadati</taxon>
        <taxon>Bacteroidota</taxon>
        <taxon>Flavobacteriia</taxon>
        <taxon>Flavobacteriales</taxon>
        <taxon>Flavobacteriaceae</taxon>
        <taxon>Mangrovimonas</taxon>
    </lineage>
</organism>